<dbReference type="FunFam" id="3.40.50.2000:FF:000071">
    <property type="entry name" value="Glycosyltransferase"/>
    <property type="match status" value="1"/>
</dbReference>
<sequence>MAAAASSSCSSHQWEGLHFVLIPLMCPGHLIPMVDIARLIAQHRVNVTIVTTPLNAARVEATVGRASASGLPVRLLEVNFPAGEAGVPEGCENIDALPNMGMIKNFMAATNMMQNPIERLLREIMPAPSCIVSDRTLPWTGNLARNLGIPRVLFDGTSCFTHLCMYNLQLYKTHEKVADRWELFMVPGMPGRIEFTRAQLAGNFNPPSNVDMEEIRKRIREESEAAHAVIINSFEELETEYVEAYRKTNEGARSWCIGPVSLCNKNMLDISQRGNRSSEDHSRFLHWLDSHPPRSAIYACLGSLNRVTVDQMKELGRGLESSKSPFIWVIRGANHGEELDQWLSEDGLEERVQGRGLLIRGWAPQVLILSHPSVGGFLTHCGWNSTLEGISAGVPMVTWPLFAEQFYNEKLLVDVLRVGVSVGAKEVVHLGEEDKHGVMLKAEDVRVAVDKVMSGDEEGEERRKTAKELARKATEAGEEGGSSYVNIKKLIEHIRGRA</sequence>
<dbReference type="EMBL" id="PGOL01002379">
    <property type="protein sequence ID" value="PKI48536.1"/>
    <property type="molecule type" value="Genomic_DNA"/>
</dbReference>
<keyword evidence="7" id="KW-1185">Reference proteome</keyword>
<reference evidence="6 7" key="1">
    <citation type="submission" date="2017-11" db="EMBL/GenBank/DDBJ databases">
        <title>De-novo sequencing of pomegranate (Punica granatum L.) genome.</title>
        <authorList>
            <person name="Akparov Z."/>
            <person name="Amiraslanov A."/>
            <person name="Hajiyeva S."/>
            <person name="Abbasov M."/>
            <person name="Kaur K."/>
            <person name="Hamwieh A."/>
            <person name="Solovyev V."/>
            <person name="Salamov A."/>
            <person name="Braich B."/>
            <person name="Kosarev P."/>
            <person name="Mahmoud A."/>
            <person name="Hajiyev E."/>
            <person name="Babayeva S."/>
            <person name="Izzatullayeva V."/>
            <person name="Mammadov A."/>
            <person name="Mammadov A."/>
            <person name="Sharifova S."/>
            <person name="Ojaghi J."/>
            <person name="Eynullazada K."/>
            <person name="Bayramov B."/>
            <person name="Abdulazimova A."/>
            <person name="Shahmuradov I."/>
        </authorList>
    </citation>
    <scope>NUCLEOTIDE SEQUENCE [LARGE SCALE GENOMIC DNA]</scope>
    <source>
        <strain evidence="7">cv. AG2017</strain>
        <tissue evidence="6">Leaf</tissue>
    </source>
</reference>
<dbReference type="GeneID" id="116208922"/>
<evidence type="ECO:0000256" key="5">
    <source>
        <dbReference type="RuleBase" id="RU362057"/>
    </source>
</evidence>
<gene>
    <name evidence="6" type="ORF">CRG98_031057</name>
</gene>
<keyword evidence="2 4" id="KW-0328">Glycosyltransferase</keyword>
<dbReference type="InterPro" id="IPR035595">
    <property type="entry name" value="UDP_glycos_trans_CS"/>
</dbReference>
<dbReference type="AlphaFoldDB" id="A0A2I0IYN8"/>
<evidence type="ECO:0000313" key="7">
    <source>
        <dbReference type="Proteomes" id="UP000233551"/>
    </source>
</evidence>
<organism evidence="6 7">
    <name type="scientific">Punica granatum</name>
    <name type="common">Pomegranate</name>
    <dbReference type="NCBI Taxonomy" id="22663"/>
    <lineage>
        <taxon>Eukaryota</taxon>
        <taxon>Viridiplantae</taxon>
        <taxon>Streptophyta</taxon>
        <taxon>Embryophyta</taxon>
        <taxon>Tracheophyta</taxon>
        <taxon>Spermatophyta</taxon>
        <taxon>Magnoliopsida</taxon>
        <taxon>eudicotyledons</taxon>
        <taxon>Gunneridae</taxon>
        <taxon>Pentapetalae</taxon>
        <taxon>rosids</taxon>
        <taxon>malvids</taxon>
        <taxon>Myrtales</taxon>
        <taxon>Lythraceae</taxon>
        <taxon>Punica</taxon>
    </lineage>
</organism>
<dbReference type="CDD" id="cd03784">
    <property type="entry name" value="GT1_Gtf-like"/>
    <property type="match status" value="1"/>
</dbReference>
<evidence type="ECO:0000256" key="3">
    <source>
        <dbReference type="ARBA" id="ARBA00022679"/>
    </source>
</evidence>
<dbReference type="PANTHER" id="PTHR48047">
    <property type="entry name" value="GLYCOSYLTRANSFERASE"/>
    <property type="match status" value="1"/>
</dbReference>
<evidence type="ECO:0000256" key="1">
    <source>
        <dbReference type="ARBA" id="ARBA00009995"/>
    </source>
</evidence>
<protein>
    <recommendedName>
        <fullName evidence="5">Glycosyltransferase</fullName>
        <ecNumber evidence="5">2.4.1.-</ecNumber>
    </recommendedName>
</protein>
<evidence type="ECO:0000313" key="6">
    <source>
        <dbReference type="EMBL" id="PKI48536.1"/>
    </source>
</evidence>
<accession>A0A2I0IYN8</accession>
<keyword evidence="3 4" id="KW-0808">Transferase</keyword>
<comment type="caution">
    <text evidence="6">The sequence shown here is derived from an EMBL/GenBank/DDBJ whole genome shotgun (WGS) entry which is preliminary data.</text>
</comment>
<dbReference type="EC" id="2.4.1.-" evidence="5"/>
<proteinExistence type="inferred from homology"/>
<evidence type="ECO:0000256" key="4">
    <source>
        <dbReference type="RuleBase" id="RU003718"/>
    </source>
</evidence>
<dbReference type="SUPFAM" id="SSF53756">
    <property type="entry name" value="UDP-Glycosyltransferase/glycogen phosphorylase"/>
    <property type="match status" value="1"/>
</dbReference>
<dbReference type="Proteomes" id="UP000233551">
    <property type="component" value="Unassembled WGS sequence"/>
</dbReference>
<comment type="similarity">
    <text evidence="1 4">Belongs to the UDP-glycosyltransferase family.</text>
</comment>
<evidence type="ECO:0000256" key="2">
    <source>
        <dbReference type="ARBA" id="ARBA00022676"/>
    </source>
</evidence>
<dbReference type="STRING" id="22663.A0A2I0IYN8"/>
<dbReference type="PROSITE" id="PS00375">
    <property type="entry name" value="UDPGT"/>
    <property type="match status" value="1"/>
</dbReference>
<dbReference type="FunFam" id="3.40.50.2000:FF:000047">
    <property type="entry name" value="Glycosyltransferase"/>
    <property type="match status" value="1"/>
</dbReference>
<dbReference type="InterPro" id="IPR002213">
    <property type="entry name" value="UDP_glucos_trans"/>
</dbReference>
<name>A0A2I0IYN8_PUNGR</name>
<dbReference type="Gene3D" id="3.40.50.2000">
    <property type="entry name" value="Glycogen Phosphorylase B"/>
    <property type="match status" value="2"/>
</dbReference>
<dbReference type="GO" id="GO:0035251">
    <property type="term" value="F:UDP-glucosyltransferase activity"/>
    <property type="evidence" value="ECO:0007669"/>
    <property type="project" value="TreeGrafter"/>
</dbReference>
<dbReference type="Pfam" id="PF00201">
    <property type="entry name" value="UDPGT"/>
    <property type="match status" value="1"/>
</dbReference>
<dbReference type="PANTHER" id="PTHR48047:SF182">
    <property type="entry name" value="GLYCOSYLTRANSFERASE"/>
    <property type="match status" value="1"/>
</dbReference>
<dbReference type="OrthoDB" id="5835829at2759"/>